<feature type="compositionally biased region" description="Polar residues" evidence="2">
    <location>
        <begin position="97"/>
        <end position="110"/>
    </location>
</feature>
<dbReference type="Pfam" id="PF01693">
    <property type="entry name" value="Cauli_VI"/>
    <property type="match status" value="1"/>
</dbReference>
<organism evidence="4 5">
    <name type="scientific">Curvularia clavata</name>
    <dbReference type="NCBI Taxonomy" id="95742"/>
    <lineage>
        <taxon>Eukaryota</taxon>
        <taxon>Fungi</taxon>
        <taxon>Dikarya</taxon>
        <taxon>Ascomycota</taxon>
        <taxon>Pezizomycotina</taxon>
        <taxon>Dothideomycetes</taxon>
        <taxon>Pleosporomycetidae</taxon>
        <taxon>Pleosporales</taxon>
        <taxon>Pleosporineae</taxon>
        <taxon>Pleosporaceae</taxon>
        <taxon>Curvularia</taxon>
    </lineage>
</organism>
<keyword evidence="1" id="KW-0234">DNA repair</keyword>
<comment type="cofactor">
    <cofactor evidence="1">
        <name>Mg(2+)</name>
        <dbReference type="ChEBI" id="CHEBI:18420"/>
    </cofactor>
</comment>
<keyword evidence="1" id="KW-0547">Nucleotide-binding</keyword>
<dbReference type="InterPro" id="IPR037056">
    <property type="entry name" value="RNase_H1_N_sf"/>
</dbReference>
<evidence type="ECO:0000313" key="4">
    <source>
        <dbReference type="EMBL" id="USP82420.1"/>
    </source>
</evidence>
<dbReference type="GO" id="GO:0005524">
    <property type="term" value="F:ATP binding"/>
    <property type="evidence" value="ECO:0007669"/>
    <property type="project" value="UniProtKB-KW"/>
</dbReference>
<comment type="catalytic activity">
    <reaction evidence="1">
        <text>ATP + H2O = ADP + phosphate + H(+)</text>
        <dbReference type="Rhea" id="RHEA:13065"/>
        <dbReference type="ChEBI" id="CHEBI:15377"/>
        <dbReference type="ChEBI" id="CHEBI:15378"/>
        <dbReference type="ChEBI" id="CHEBI:30616"/>
        <dbReference type="ChEBI" id="CHEBI:43474"/>
        <dbReference type="ChEBI" id="CHEBI:456216"/>
        <dbReference type="EC" id="5.6.2.3"/>
    </reaction>
</comment>
<sequence>MSNTALDSDIVYWDPSYTQHLPAYSNPSLYVTSTYPDHWESSRYDSISNGPAIATPESANTSRQRQRKRKTEEKQYHEYRKRPRQEKTPENFMPPRGTSNGGQSHSATQYGTQHNPIEIESSPKQKSDKLSCIPPSPPCHDSGLFKIYMCEPDPAVNWPVYYAVARGRVPGLYRNWLVAEAEVSGYPGAIQKEFESQEEAWDFMDKNDEYSWHFSDEDCEDIKRVPLCPNETTEGLSMTRPTQHECMTDQMLIPSSPGLDTVDDFVPEPEPELSAEQKYVVDLIVEGGHNVFYTGSAGCGKSTILKAFVRKLVAKGKRVNIVAPTNLAALNVGGQTTWAYAGWTPDSLKLPLDKLKADAHKSQTWKRFDSTDVLVIDEISMVENLQFERLNEVMKAASGAKRTGPFGGVQIIVTGDFCQLSPVKPFAYCMGCGWELIHEKKEGQLQHRCENKGCRYDMWPDTDKWAFRSEAWKECGFEHINLTEIFRQKDQKFKYILQTIRQEGVILPNHARVLLNHMSETENAIKIYSLRRDVDRVNSENIRRLPSESRTYRCLDNFRWKPHHQGDESLIKYTMRATNGSNTLQQLKEHRYEACVELKEGMRVVLQSNLDPQSNLVNGTQGTIVGFELYDPKKLPSKASGKPSSTGERNACLKGPHAEYAEDEILGYAKDNRHPSWPIVEFDDGKTRTIYADCSYSELGNEEKRRQEGQPRQEPSLLSRTQIPLVAGYAITVHKSQGMTLSRVIVDLSAAFEASQIYVALSRARSLKGLKVLGLPRKNLGGANKQVKEFLETCLKPKKLLSGAALPSSQLTNSQQLSLSQVTCSELPSSSQIMPS</sequence>
<dbReference type="InterPro" id="IPR010285">
    <property type="entry name" value="DNA_helicase_pif1-like_DEAD"/>
</dbReference>
<dbReference type="InterPro" id="IPR049163">
    <property type="entry name" value="Pif1-like_2B_dom"/>
</dbReference>
<dbReference type="AlphaFoldDB" id="A0A9Q9DXX4"/>
<dbReference type="InterPro" id="IPR003593">
    <property type="entry name" value="AAA+_ATPase"/>
</dbReference>
<evidence type="ECO:0000313" key="5">
    <source>
        <dbReference type="Proteomes" id="UP001056012"/>
    </source>
</evidence>
<gene>
    <name evidence="4" type="ORF">yc1106_09694</name>
</gene>
<dbReference type="EMBL" id="CP089281">
    <property type="protein sequence ID" value="USP82420.1"/>
    <property type="molecule type" value="Genomic_DNA"/>
</dbReference>
<evidence type="ECO:0000256" key="2">
    <source>
        <dbReference type="SAM" id="MobiDB-lite"/>
    </source>
</evidence>
<dbReference type="GO" id="GO:0043139">
    <property type="term" value="F:5'-3' DNA helicase activity"/>
    <property type="evidence" value="ECO:0007669"/>
    <property type="project" value="UniProtKB-EC"/>
</dbReference>
<dbReference type="GO" id="GO:0006281">
    <property type="term" value="P:DNA repair"/>
    <property type="evidence" value="ECO:0007669"/>
    <property type="project" value="UniProtKB-KW"/>
</dbReference>
<dbReference type="InterPro" id="IPR011320">
    <property type="entry name" value="RNase_H1_N"/>
</dbReference>
<feature type="region of interest" description="Disordered" evidence="2">
    <location>
        <begin position="46"/>
        <end position="110"/>
    </location>
</feature>
<proteinExistence type="inferred from homology"/>
<dbReference type="CDD" id="cd18809">
    <property type="entry name" value="SF1_C_RecD"/>
    <property type="match status" value="1"/>
</dbReference>
<dbReference type="InterPro" id="IPR051055">
    <property type="entry name" value="PIF1_helicase"/>
</dbReference>
<dbReference type="Proteomes" id="UP001056012">
    <property type="component" value="Chromosome 8"/>
</dbReference>
<dbReference type="SUPFAM" id="SSF52540">
    <property type="entry name" value="P-loop containing nucleoside triphosphate hydrolases"/>
    <property type="match status" value="2"/>
</dbReference>
<dbReference type="GO" id="GO:0006310">
    <property type="term" value="P:DNA recombination"/>
    <property type="evidence" value="ECO:0007669"/>
    <property type="project" value="UniProtKB-KW"/>
</dbReference>
<dbReference type="EC" id="5.6.2.3" evidence="1"/>
<dbReference type="SMART" id="SM00382">
    <property type="entry name" value="AAA"/>
    <property type="match status" value="1"/>
</dbReference>
<dbReference type="VEuPathDB" id="FungiDB:yc1106_09694"/>
<reference evidence="4" key="1">
    <citation type="submission" date="2021-12" db="EMBL/GenBank/DDBJ databases">
        <title>Curvularia clavata genome.</title>
        <authorList>
            <person name="Cao Y."/>
        </authorList>
    </citation>
    <scope>NUCLEOTIDE SEQUENCE</scope>
    <source>
        <strain evidence="4">Yc1106</strain>
    </source>
</reference>
<keyword evidence="1" id="KW-0347">Helicase</keyword>
<accession>A0A9Q9DXX4</accession>
<keyword evidence="1" id="KW-0067">ATP-binding</keyword>
<dbReference type="Gene3D" id="3.40.970.10">
    <property type="entry name" value="Ribonuclease H1, N-terminal domain"/>
    <property type="match status" value="1"/>
</dbReference>
<keyword evidence="1" id="KW-0378">Hydrolase</keyword>
<dbReference type="GO" id="GO:0000723">
    <property type="term" value="P:telomere maintenance"/>
    <property type="evidence" value="ECO:0007669"/>
    <property type="project" value="InterPro"/>
</dbReference>
<dbReference type="OrthoDB" id="432234at2759"/>
<dbReference type="PANTHER" id="PTHR47642">
    <property type="entry name" value="ATP-DEPENDENT DNA HELICASE"/>
    <property type="match status" value="1"/>
</dbReference>
<dbReference type="PANTHER" id="PTHR47642:SF7">
    <property type="entry name" value="ATP-DEPENDENT DNA HELICASE PIF1"/>
    <property type="match status" value="1"/>
</dbReference>
<comment type="similarity">
    <text evidence="1">Belongs to the helicase family.</text>
</comment>
<dbReference type="Gene3D" id="3.40.50.300">
    <property type="entry name" value="P-loop containing nucleotide triphosphate hydrolases"/>
    <property type="match status" value="2"/>
</dbReference>
<keyword evidence="1" id="KW-0227">DNA damage</keyword>
<dbReference type="Pfam" id="PF05970">
    <property type="entry name" value="PIF1"/>
    <property type="match status" value="1"/>
</dbReference>
<dbReference type="GO" id="GO:0016787">
    <property type="term" value="F:hydrolase activity"/>
    <property type="evidence" value="ECO:0007669"/>
    <property type="project" value="UniProtKB-KW"/>
</dbReference>
<protein>
    <recommendedName>
        <fullName evidence="1">ATP-dependent DNA helicase</fullName>
        <ecNumber evidence="1">5.6.2.3</ecNumber>
    </recommendedName>
</protein>
<evidence type="ECO:0000256" key="1">
    <source>
        <dbReference type="RuleBase" id="RU363044"/>
    </source>
</evidence>
<dbReference type="InterPro" id="IPR009027">
    <property type="entry name" value="Ribosomal_bL9/RNase_H1_N"/>
</dbReference>
<keyword evidence="5" id="KW-1185">Reference proteome</keyword>
<feature type="domain" description="AAA+ ATPase" evidence="3">
    <location>
        <begin position="287"/>
        <end position="417"/>
    </location>
</feature>
<keyword evidence="1" id="KW-0233">DNA recombination</keyword>
<name>A0A9Q9DXX4_CURCL</name>
<dbReference type="InterPro" id="IPR027417">
    <property type="entry name" value="P-loop_NTPase"/>
</dbReference>
<dbReference type="SUPFAM" id="SSF55658">
    <property type="entry name" value="L9 N-domain-like"/>
    <property type="match status" value="1"/>
</dbReference>
<evidence type="ECO:0000259" key="3">
    <source>
        <dbReference type="SMART" id="SM00382"/>
    </source>
</evidence>
<dbReference type="Pfam" id="PF21530">
    <property type="entry name" value="Pif1_2B_dom"/>
    <property type="match status" value="1"/>
</dbReference>